<dbReference type="Gene3D" id="3.40.50.300">
    <property type="entry name" value="P-loop containing nucleotide triphosphate hydrolases"/>
    <property type="match status" value="1"/>
</dbReference>
<gene>
    <name evidence="10" type="ORF">SMB34_03530</name>
</gene>
<dbReference type="PANTHER" id="PTHR24221">
    <property type="entry name" value="ATP-BINDING CASSETTE SUB-FAMILY B"/>
    <property type="match status" value="1"/>
</dbReference>
<comment type="subcellular location">
    <subcellularLocation>
        <location evidence="1">Cell membrane</location>
        <topology evidence="1">Multi-pass membrane protein</topology>
    </subcellularLocation>
</comment>
<dbReference type="InterPro" id="IPR017871">
    <property type="entry name" value="ABC_transporter-like_CS"/>
</dbReference>
<feature type="domain" description="ABC transporter" evidence="8">
    <location>
        <begin position="353"/>
        <end position="596"/>
    </location>
</feature>
<evidence type="ECO:0000256" key="4">
    <source>
        <dbReference type="ARBA" id="ARBA00022840"/>
    </source>
</evidence>
<accession>A0ABR4TQ54</accession>
<keyword evidence="2 7" id="KW-0812">Transmembrane</keyword>
<evidence type="ECO:0000256" key="7">
    <source>
        <dbReference type="SAM" id="Phobius"/>
    </source>
</evidence>
<dbReference type="PROSITE" id="PS00211">
    <property type="entry name" value="ABC_TRANSPORTER_1"/>
    <property type="match status" value="1"/>
</dbReference>
<evidence type="ECO:0000256" key="1">
    <source>
        <dbReference type="ARBA" id="ARBA00004651"/>
    </source>
</evidence>
<dbReference type="Proteomes" id="UP000027463">
    <property type="component" value="Unassembled WGS sequence"/>
</dbReference>
<dbReference type="PROSITE" id="PS50929">
    <property type="entry name" value="ABC_TM1F"/>
    <property type="match status" value="1"/>
</dbReference>
<dbReference type="Gene3D" id="1.20.1560.10">
    <property type="entry name" value="ABC transporter type 1, transmembrane domain"/>
    <property type="match status" value="1"/>
</dbReference>
<proteinExistence type="predicted"/>
<dbReference type="SUPFAM" id="SSF90123">
    <property type="entry name" value="ABC transporter transmembrane region"/>
    <property type="match status" value="1"/>
</dbReference>
<reference evidence="10 11" key="1">
    <citation type="submission" date="2013-07" db="EMBL/GenBank/DDBJ databases">
        <title>Thalassospira permensis NBRC 106175 Genome Sequencing.</title>
        <authorList>
            <person name="Lai Q."/>
            <person name="Shao Z."/>
        </authorList>
    </citation>
    <scope>NUCLEOTIDE SEQUENCE [LARGE SCALE GENOMIC DNA]</scope>
    <source>
        <strain evidence="10 11">NBRC 106175</strain>
    </source>
</reference>
<keyword evidence="4" id="KW-0067">ATP-binding</keyword>
<dbReference type="InterPro" id="IPR003593">
    <property type="entry name" value="AAA+_ATPase"/>
</dbReference>
<evidence type="ECO:0000259" key="9">
    <source>
        <dbReference type="PROSITE" id="PS50929"/>
    </source>
</evidence>
<feature type="transmembrane region" description="Helical" evidence="7">
    <location>
        <begin position="150"/>
        <end position="175"/>
    </location>
</feature>
<dbReference type="SMART" id="SM00382">
    <property type="entry name" value="AAA"/>
    <property type="match status" value="1"/>
</dbReference>
<dbReference type="InterPro" id="IPR039421">
    <property type="entry name" value="Type_1_exporter"/>
</dbReference>
<dbReference type="SUPFAM" id="SSF52540">
    <property type="entry name" value="P-loop containing nucleoside triphosphate hydrolases"/>
    <property type="match status" value="1"/>
</dbReference>
<evidence type="ECO:0000256" key="3">
    <source>
        <dbReference type="ARBA" id="ARBA00022741"/>
    </source>
</evidence>
<organism evidence="10 11">
    <name type="scientific">Thalassospira permensis NBRC 106175</name>
    <dbReference type="NCBI Taxonomy" id="1353532"/>
    <lineage>
        <taxon>Bacteria</taxon>
        <taxon>Pseudomonadati</taxon>
        <taxon>Pseudomonadota</taxon>
        <taxon>Alphaproteobacteria</taxon>
        <taxon>Rhodospirillales</taxon>
        <taxon>Thalassospiraceae</taxon>
        <taxon>Thalassospira</taxon>
    </lineage>
</organism>
<keyword evidence="5 7" id="KW-1133">Transmembrane helix</keyword>
<dbReference type="NCBIfam" id="TIGR01842">
    <property type="entry name" value="type_I_sec_PrtD"/>
    <property type="match status" value="1"/>
</dbReference>
<protein>
    <submittedName>
        <fullName evidence="10">Type I secretion protein</fullName>
    </submittedName>
</protein>
<dbReference type="InterPro" id="IPR011527">
    <property type="entry name" value="ABC1_TM_dom"/>
</dbReference>
<dbReference type="PROSITE" id="PS50893">
    <property type="entry name" value="ABC_TRANSPORTER_2"/>
    <property type="match status" value="1"/>
</dbReference>
<comment type="caution">
    <text evidence="10">The sequence shown here is derived from an EMBL/GenBank/DDBJ whole genome shotgun (WGS) entry which is preliminary data.</text>
</comment>
<name>A0ABR4TQ54_9PROT</name>
<feature type="transmembrane region" description="Helical" evidence="7">
    <location>
        <begin position="181"/>
        <end position="200"/>
    </location>
</feature>
<keyword evidence="3" id="KW-0547">Nucleotide-binding</keyword>
<keyword evidence="6 7" id="KW-0472">Membrane</keyword>
<evidence type="ECO:0000313" key="11">
    <source>
        <dbReference type="Proteomes" id="UP000027463"/>
    </source>
</evidence>
<evidence type="ECO:0000313" key="10">
    <source>
        <dbReference type="EMBL" id="KEO57795.1"/>
    </source>
</evidence>
<evidence type="ECO:0000259" key="8">
    <source>
        <dbReference type="PROSITE" id="PS50893"/>
    </source>
</evidence>
<feature type="domain" description="ABC transmembrane type-1" evidence="9">
    <location>
        <begin position="48"/>
        <end position="322"/>
    </location>
</feature>
<dbReference type="PANTHER" id="PTHR24221:SF248">
    <property type="entry name" value="ABC TRANSPORTER TRANSMEMBRANE REGION"/>
    <property type="match status" value="1"/>
</dbReference>
<dbReference type="InterPro" id="IPR003439">
    <property type="entry name" value="ABC_transporter-like_ATP-bd"/>
</dbReference>
<sequence>MPTSSYLFLFRNGNSVFEQVHSQHLSKSSVFSPLAAAIRSVRGAFLSVAALSGVSNILMLTGPLFMLQVYDRVLASRSVPTLVALVVLMLALYMFLGTVDALRARMLVRIGWRVDEQVGPMALATTLDQALRNDNATLRPLNDLDQIRQFLGGAGPIAICDMPWMPLFLGIVFAFHPWLGFLALIGGIILVILTLISELATRRQVERMNRQAVSRANLVEAGRRNAEAIRAMGMLASFTDYWARLNDRYLRDNTGVGDVNSTFSAYIKVIRLAMQSGVLALGAYLAILQEVTPGVMVAASILTARALSPVEQAIGNWRGFVGARQSRQRLERCFADTQKTSERLELPAPQQSLHVSNLIVRAPAKRVEGKLAAPGRVLLRINDVLLKAGDGLGIIGPSGSGKSTFGRALVGIGAIHNGTIRLDGAELDHWEPDRLGVHVGYLPQDVDLFDDTVARNIARLRSDVDSAAIVKAAQLAGVHDMVLSLPKGYDTPIGSGGLILSGGQRQRIGLARALFGDPFLIVLDEPNSSLDSAGEQALIEAVRLARQRGAIVVMIAHRPGALATVNLAMVIKDGRQIAFGARDDILRKTMRQVGESA</sequence>
<keyword evidence="11" id="KW-1185">Reference proteome</keyword>
<dbReference type="InterPro" id="IPR010128">
    <property type="entry name" value="ATPase_T1SS_PrtD-like"/>
</dbReference>
<evidence type="ECO:0000256" key="2">
    <source>
        <dbReference type="ARBA" id="ARBA00022692"/>
    </source>
</evidence>
<dbReference type="EMBL" id="AUNC01000012">
    <property type="protein sequence ID" value="KEO57795.1"/>
    <property type="molecule type" value="Genomic_DNA"/>
</dbReference>
<dbReference type="InterPro" id="IPR027417">
    <property type="entry name" value="P-loop_NTPase"/>
</dbReference>
<dbReference type="Pfam" id="PF00005">
    <property type="entry name" value="ABC_tran"/>
    <property type="match status" value="1"/>
</dbReference>
<dbReference type="Pfam" id="PF00664">
    <property type="entry name" value="ABC_membrane"/>
    <property type="match status" value="1"/>
</dbReference>
<evidence type="ECO:0000256" key="5">
    <source>
        <dbReference type="ARBA" id="ARBA00022989"/>
    </source>
</evidence>
<feature type="transmembrane region" description="Helical" evidence="7">
    <location>
        <begin position="44"/>
        <end position="67"/>
    </location>
</feature>
<feature type="transmembrane region" description="Helical" evidence="7">
    <location>
        <begin position="79"/>
        <end position="99"/>
    </location>
</feature>
<dbReference type="InterPro" id="IPR036640">
    <property type="entry name" value="ABC1_TM_sf"/>
</dbReference>
<evidence type="ECO:0000256" key="6">
    <source>
        <dbReference type="ARBA" id="ARBA00023136"/>
    </source>
</evidence>